<protein>
    <recommendedName>
        <fullName evidence="3">DUF3467 domain-containing protein</fullName>
    </recommendedName>
</protein>
<name>A0A1G2H1J0_9BACT</name>
<dbReference type="AlphaFoldDB" id="A0A1G2H1J0"/>
<reference evidence="1 2" key="1">
    <citation type="journal article" date="2016" name="Nat. Commun.">
        <title>Thousands of microbial genomes shed light on interconnected biogeochemical processes in an aquifer system.</title>
        <authorList>
            <person name="Anantharaman K."/>
            <person name="Brown C.T."/>
            <person name="Hug L.A."/>
            <person name="Sharon I."/>
            <person name="Castelle C.J."/>
            <person name="Probst A.J."/>
            <person name="Thomas B.C."/>
            <person name="Singh A."/>
            <person name="Wilkins M.J."/>
            <person name="Karaoz U."/>
            <person name="Brodie E.L."/>
            <person name="Williams K.H."/>
            <person name="Hubbard S.S."/>
            <person name="Banfield J.F."/>
        </authorList>
    </citation>
    <scope>NUCLEOTIDE SEQUENCE [LARGE SCALE GENOMIC DNA]</scope>
</reference>
<dbReference type="Pfam" id="PF11950">
    <property type="entry name" value="DUF3467"/>
    <property type="match status" value="1"/>
</dbReference>
<evidence type="ECO:0008006" key="3">
    <source>
        <dbReference type="Google" id="ProtNLM"/>
    </source>
</evidence>
<dbReference type="Proteomes" id="UP000178186">
    <property type="component" value="Unassembled WGS sequence"/>
</dbReference>
<sequence>MDQQQKINIKASDEDIKGRYANNVMVSHTKEEFVFDFMNILPPGALLVGRVIVSPGHAKRLLKALGEQMDRYEATFGKLEAADASPEIGFRSE</sequence>
<dbReference type="InterPro" id="IPR021857">
    <property type="entry name" value="DUF3467"/>
</dbReference>
<evidence type="ECO:0000313" key="1">
    <source>
        <dbReference type="EMBL" id="OGZ56345.1"/>
    </source>
</evidence>
<evidence type="ECO:0000313" key="2">
    <source>
        <dbReference type="Proteomes" id="UP000178186"/>
    </source>
</evidence>
<accession>A0A1G2H1J0</accession>
<dbReference type="EMBL" id="MHNY01000013">
    <property type="protein sequence ID" value="OGZ56345.1"/>
    <property type="molecule type" value="Genomic_DNA"/>
</dbReference>
<proteinExistence type="predicted"/>
<comment type="caution">
    <text evidence="1">The sequence shown here is derived from an EMBL/GenBank/DDBJ whole genome shotgun (WGS) entry which is preliminary data.</text>
</comment>
<gene>
    <name evidence="1" type="ORF">A3H64_00645</name>
</gene>
<organism evidence="1 2">
    <name type="scientific">Candidatus Ryanbacteria bacterium RIFCSPLOWO2_02_FULL_45_11c</name>
    <dbReference type="NCBI Taxonomy" id="1802128"/>
    <lineage>
        <taxon>Bacteria</taxon>
        <taxon>Candidatus Ryaniibacteriota</taxon>
    </lineage>
</organism>
<dbReference type="STRING" id="1802128.A3H64_00645"/>